<dbReference type="EMBL" id="APMY01000070">
    <property type="protein sequence ID" value="EOM76335.1"/>
    <property type="molecule type" value="Genomic_DNA"/>
</dbReference>
<reference evidence="1 2" key="1">
    <citation type="journal article" date="2013" name="Genome Announc.">
        <title>Draft Genome Sequence of Rhodococcus rhodnii Strain LMG5362, a Symbiont of Rhodnius prolixus (Hemiptera, Reduviidae, Triatominae), the Principle Vector of Trypanosoma cruzi.</title>
        <authorList>
            <person name="Pachebat J.A."/>
            <person name="van Keulen G."/>
            <person name="Whitten M.M."/>
            <person name="Girdwood S."/>
            <person name="Del Sol R."/>
            <person name="Dyson P.J."/>
            <person name="Facey P.D."/>
        </authorList>
    </citation>
    <scope>NUCLEOTIDE SEQUENCE [LARGE SCALE GENOMIC DNA]</scope>
    <source>
        <strain evidence="1 2">LMG 5362</strain>
    </source>
</reference>
<sequence length="49" mass="5568">MVHRTIVTYQRRFRHTALDLTSRVQVRARRLPATLCSSCAFTATGFSAI</sequence>
<comment type="caution">
    <text evidence="1">The sequence shown here is derived from an EMBL/GenBank/DDBJ whole genome shotgun (WGS) entry which is preliminary data.</text>
</comment>
<accession>R7WM46</accession>
<evidence type="ECO:0000313" key="2">
    <source>
        <dbReference type="Proteomes" id="UP000013525"/>
    </source>
</evidence>
<dbReference type="Proteomes" id="UP000013525">
    <property type="component" value="Unassembled WGS sequence"/>
</dbReference>
<dbReference type="AlphaFoldDB" id="R7WM46"/>
<organism evidence="1 2">
    <name type="scientific">Rhodococcus rhodnii LMG 5362</name>
    <dbReference type="NCBI Taxonomy" id="1273125"/>
    <lineage>
        <taxon>Bacteria</taxon>
        <taxon>Bacillati</taxon>
        <taxon>Actinomycetota</taxon>
        <taxon>Actinomycetes</taxon>
        <taxon>Mycobacteriales</taxon>
        <taxon>Nocardiaceae</taxon>
        <taxon>Rhodococcus</taxon>
    </lineage>
</organism>
<gene>
    <name evidence="1" type="ORF">Rrhod_2336</name>
</gene>
<protein>
    <submittedName>
        <fullName evidence="1">Uncharacterized protein</fullName>
    </submittedName>
</protein>
<keyword evidence="2" id="KW-1185">Reference proteome</keyword>
<name>R7WM46_9NOCA</name>
<proteinExistence type="predicted"/>
<evidence type="ECO:0000313" key="1">
    <source>
        <dbReference type="EMBL" id="EOM76335.1"/>
    </source>
</evidence>